<gene>
    <name evidence="1" type="ORF">METZ01_LOCUS482354</name>
</gene>
<dbReference type="AlphaFoldDB" id="A0A383CBM5"/>
<reference evidence="1" key="1">
    <citation type="submission" date="2018-05" db="EMBL/GenBank/DDBJ databases">
        <authorList>
            <person name="Lanie J.A."/>
            <person name="Ng W.-L."/>
            <person name="Kazmierczak K.M."/>
            <person name="Andrzejewski T.M."/>
            <person name="Davidsen T.M."/>
            <person name="Wayne K.J."/>
            <person name="Tettelin H."/>
            <person name="Glass J.I."/>
            <person name="Rusch D."/>
            <person name="Podicherti R."/>
            <person name="Tsui H.-C.T."/>
            <person name="Winkler M.E."/>
        </authorList>
    </citation>
    <scope>NUCLEOTIDE SEQUENCE</scope>
</reference>
<evidence type="ECO:0000313" key="1">
    <source>
        <dbReference type="EMBL" id="SVE29500.1"/>
    </source>
</evidence>
<protein>
    <submittedName>
        <fullName evidence="1">Uncharacterized protein</fullName>
    </submittedName>
</protein>
<proteinExistence type="predicted"/>
<accession>A0A383CBM5</accession>
<sequence>MALIVVNLTDTFNEWREKTNSSIAQIGDLATLTASNSASIVGALNGMLEEVKDDLTPQLGGPLDVNDKAIVSAVGTNKNITITPDGTGKTIITKGTYSGELGADLVLNSNDITGTGNINFTGVLTATSIAGTVTGTTQSASNNSTKLATTAYVDAQVATENTLEEMDDTTIAGLADLNILQYDLGTTSWKNRTMTAAGIPTTGFTVAMAIALG</sequence>
<name>A0A383CBM5_9ZZZZ</name>
<dbReference type="EMBL" id="UINC01207427">
    <property type="protein sequence ID" value="SVE29500.1"/>
    <property type="molecule type" value="Genomic_DNA"/>
</dbReference>
<organism evidence="1">
    <name type="scientific">marine metagenome</name>
    <dbReference type="NCBI Taxonomy" id="408172"/>
    <lineage>
        <taxon>unclassified sequences</taxon>
        <taxon>metagenomes</taxon>
        <taxon>ecological metagenomes</taxon>
    </lineage>
</organism>